<dbReference type="GO" id="GO:0005509">
    <property type="term" value="F:calcium ion binding"/>
    <property type="evidence" value="ECO:0007669"/>
    <property type="project" value="InterPro"/>
</dbReference>
<feature type="region of interest" description="Disordered" evidence="1">
    <location>
        <begin position="244"/>
        <end position="275"/>
    </location>
</feature>
<feature type="region of interest" description="Disordered" evidence="1">
    <location>
        <begin position="630"/>
        <end position="654"/>
    </location>
</feature>
<dbReference type="GeneID" id="39987382"/>
<feature type="compositionally biased region" description="Polar residues" evidence="1">
    <location>
        <begin position="633"/>
        <end position="642"/>
    </location>
</feature>
<accession>A0A1X0NSE6</accession>
<reference evidence="3 4" key="1">
    <citation type="submission" date="2017-03" db="EMBL/GenBank/DDBJ databases">
        <title>An alternative strategy for trypanosome survival in the mammalian bloodstream revealed through genome and transcriptome analysis of the ubiquitous bovine parasite Trypanosoma (Megatrypanum) theileri.</title>
        <authorList>
            <person name="Kelly S."/>
            <person name="Ivens A."/>
            <person name="Mott A."/>
            <person name="O'Neill E."/>
            <person name="Emms D."/>
            <person name="Macleod O."/>
            <person name="Voorheis P."/>
            <person name="Matthews J."/>
            <person name="Matthews K."/>
            <person name="Carrington M."/>
        </authorList>
    </citation>
    <scope>NUCLEOTIDE SEQUENCE [LARGE SCALE GENOMIC DNA]</scope>
    <source>
        <strain evidence="3">Edinburgh</strain>
    </source>
</reference>
<protein>
    <recommendedName>
        <fullName evidence="2">EF-hand domain-containing protein</fullName>
    </recommendedName>
</protein>
<dbReference type="VEuPathDB" id="TriTrypDB:TM35_000241900"/>
<feature type="region of interest" description="Disordered" evidence="1">
    <location>
        <begin position="180"/>
        <end position="220"/>
    </location>
</feature>
<dbReference type="Proteomes" id="UP000192257">
    <property type="component" value="Unassembled WGS sequence"/>
</dbReference>
<dbReference type="EMBL" id="NBCO01000024">
    <property type="protein sequence ID" value="ORC87040.1"/>
    <property type="molecule type" value="Genomic_DNA"/>
</dbReference>
<name>A0A1X0NSE6_9TRYP</name>
<evidence type="ECO:0000256" key="1">
    <source>
        <dbReference type="SAM" id="MobiDB-lite"/>
    </source>
</evidence>
<sequence>MSVPFKYRQHIRDIHESFKDGKPITEEELKSVMDIICPPEQQALREQYEAQCPLDSKSFLTLMYELQKATQVPYEDFVWNYIKGSLKSGIFNGEDFTDLKSLRSTLDPLMRSVRFDVQNLYKEHATPDGDGRISIDQLCEVFRAMYPPNQIVYLEMYKWARAKKIEKGRGSIITARSKTFDSGTPTEIPQTPAGSLETSMKAKTGTNAGSEQNKTEGSTITQTPEITTTTTTTTVENTNETIKTPQDMQSSVNKMNTTQEHPQEQQQKEQAQEKEVQLNVQENNTPASPAVGPNTNPINTSTIENETSQTIANTPNIVSSGVGVGVEGVSENVQAIVTPEVNLNLQSPTETDAVFHNKVPASLPSTPPPAEAAPTFSSLSVSSQPMENDKKFHFSSEHQIKVEEELVRQSTNSVPHSTPTVSLSLKKPELQVERRHGLYFNPSNIRDIEPPNMDMVSDIKTKPVPKLRAKEDIPSWDYEEALLDSILARVVPGQPVDPQVVKYLRELTQQEKELQEALRIEMDNLTSNMMACEMLEYRLLLMREQKQAQCFNRLEKHHTELLMDMEKYLQKVGSKVTVNKTRLGSIADSNIDSVFDTNNNSNNNNNSNKGKGLISKTTVTTTITTTGIDIGSQKRTGTHKFQTLSTATPPPLSTERLQRAQQREYVLEHELQRIHDISSPPGWTQKSMQSSHVRPQVHSVPHLEEVELTKGMNPQYPSSRASQPINYGDKTSSSSLSRYGSVPIVYRPSVQYHYPSSSSSAAFAGKTTTTTNNNNITSAYGGSGTPARSLEGNMESQSLMSRELINRTVNPYFTNELAADLMTSSQVQHKIEERLTAQLVGMNHGLHYA</sequence>
<feature type="region of interest" description="Disordered" evidence="1">
    <location>
        <begin position="712"/>
        <end position="736"/>
    </location>
</feature>
<gene>
    <name evidence="3" type="ORF">TM35_000241900</name>
</gene>
<dbReference type="RefSeq" id="XP_028881106.1">
    <property type="nucleotide sequence ID" value="XM_029027602.1"/>
</dbReference>
<keyword evidence="4" id="KW-1185">Reference proteome</keyword>
<dbReference type="AlphaFoldDB" id="A0A1X0NSE6"/>
<feature type="compositionally biased region" description="Polar residues" evidence="1">
    <location>
        <begin position="715"/>
        <end position="736"/>
    </location>
</feature>
<feature type="domain" description="EF-hand" evidence="2">
    <location>
        <begin position="128"/>
        <end position="148"/>
    </location>
</feature>
<evidence type="ECO:0000313" key="3">
    <source>
        <dbReference type="EMBL" id="ORC87040.1"/>
    </source>
</evidence>
<feature type="compositionally biased region" description="Polar residues" evidence="1">
    <location>
        <begin position="180"/>
        <end position="198"/>
    </location>
</feature>
<dbReference type="OrthoDB" id="242270at2759"/>
<feature type="region of interest" description="Disordered" evidence="1">
    <location>
        <begin position="362"/>
        <end position="389"/>
    </location>
</feature>
<feature type="compositionally biased region" description="Basic and acidic residues" evidence="1">
    <location>
        <begin position="261"/>
        <end position="275"/>
    </location>
</feature>
<evidence type="ECO:0000313" key="4">
    <source>
        <dbReference type="Proteomes" id="UP000192257"/>
    </source>
</evidence>
<feature type="compositionally biased region" description="Polar residues" evidence="1">
    <location>
        <begin position="246"/>
        <end position="258"/>
    </location>
</feature>
<proteinExistence type="predicted"/>
<evidence type="ECO:0000259" key="2">
    <source>
        <dbReference type="PROSITE" id="PS50222"/>
    </source>
</evidence>
<feature type="compositionally biased region" description="Polar residues" evidence="1">
    <location>
        <begin position="204"/>
        <end position="218"/>
    </location>
</feature>
<comment type="caution">
    <text evidence="3">The sequence shown here is derived from an EMBL/GenBank/DDBJ whole genome shotgun (WGS) entry which is preliminary data.</text>
</comment>
<dbReference type="PROSITE" id="PS50222">
    <property type="entry name" value="EF_HAND_2"/>
    <property type="match status" value="1"/>
</dbReference>
<dbReference type="InterPro" id="IPR002048">
    <property type="entry name" value="EF_hand_dom"/>
</dbReference>
<organism evidence="3 4">
    <name type="scientific">Trypanosoma theileri</name>
    <dbReference type="NCBI Taxonomy" id="67003"/>
    <lineage>
        <taxon>Eukaryota</taxon>
        <taxon>Discoba</taxon>
        <taxon>Euglenozoa</taxon>
        <taxon>Kinetoplastea</taxon>
        <taxon>Metakinetoplastina</taxon>
        <taxon>Trypanosomatida</taxon>
        <taxon>Trypanosomatidae</taxon>
        <taxon>Trypanosoma</taxon>
    </lineage>
</organism>